<dbReference type="Proteomes" id="UP000767854">
    <property type="component" value="Unassembled WGS sequence"/>
</dbReference>
<accession>A0ABS2MNB5</accession>
<keyword evidence="2" id="KW-1185">Reference proteome</keyword>
<sequence length="141" mass="16338">MTRHSLDLWPIDQSIQDDVSSIKDEKEDDNIRVFIPLDINREAVLRRIKMIITKYGEANEENELSFLLEIEAIVAQIEIYDQVWFARTVPPGKKHSVQGTDLIREVVAILKEISDGCAEIFPFELIDRLESEYGLNMDFKV</sequence>
<dbReference type="RefSeq" id="WP_204661668.1">
    <property type="nucleotide sequence ID" value="NZ_JAFBDT010000002.1"/>
</dbReference>
<reference evidence="1 2" key="1">
    <citation type="submission" date="2021-01" db="EMBL/GenBank/DDBJ databases">
        <title>Genomic Encyclopedia of Type Strains, Phase IV (KMG-IV): sequencing the most valuable type-strain genomes for metagenomic binning, comparative biology and taxonomic classification.</title>
        <authorList>
            <person name="Goeker M."/>
        </authorList>
    </citation>
    <scope>NUCLEOTIDE SEQUENCE [LARGE SCALE GENOMIC DNA]</scope>
    <source>
        <strain evidence="1 2">DSM 24436</strain>
    </source>
</reference>
<evidence type="ECO:0000313" key="2">
    <source>
        <dbReference type="Proteomes" id="UP000767854"/>
    </source>
</evidence>
<name>A0ABS2MNB5_9FIRM</name>
<protein>
    <submittedName>
        <fullName evidence="1">Uncharacterized protein</fullName>
    </submittedName>
</protein>
<organism evidence="1 2">
    <name type="scientific">Fusibacter tunisiensis</name>
    <dbReference type="NCBI Taxonomy" id="1008308"/>
    <lineage>
        <taxon>Bacteria</taxon>
        <taxon>Bacillati</taxon>
        <taxon>Bacillota</taxon>
        <taxon>Clostridia</taxon>
        <taxon>Eubacteriales</taxon>
        <taxon>Eubacteriales Family XII. Incertae Sedis</taxon>
        <taxon>Fusibacter</taxon>
    </lineage>
</organism>
<gene>
    <name evidence="1" type="ORF">JOC49_000398</name>
</gene>
<dbReference type="EMBL" id="JAFBDT010000002">
    <property type="protein sequence ID" value="MBM7560884.1"/>
    <property type="molecule type" value="Genomic_DNA"/>
</dbReference>
<evidence type="ECO:0000313" key="1">
    <source>
        <dbReference type="EMBL" id="MBM7560884.1"/>
    </source>
</evidence>
<comment type="caution">
    <text evidence="1">The sequence shown here is derived from an EMBL/GenBank/DDBJ whole genome shotgun (WGS) entry which is preliminary data.</text>
</comment>
<proteinExistence type="predicted"/>